<proteinExistence type="predicted"/>
<feature type="compositionally biased region" description="Polar residues" evidence="1">
    <location>
        <begin position="33"/>
        <end position="51"/>
    </location>
</feature>
<gene>
    <name evidence="2" type="ORF">TIFTF001_003774</name>
    <name evidence="3" type="ORF">TIFTF001_003775</name>
</gene>
<evidence type="ECO:0000313" key="2">
    <source>
        <dbReference type="EMBL" id="GMN32609.1"/>
    </source>
</evidence>
<comment type="caution">
    <text evidence="3">The sequence shown here is derived from an EMBL/GenBank/DDBJ whole genome shotgun (WGS) entry which is preliminary data.</text>
</comment>
<dbReference type="Proteomes" id="UP001187192">
    <property type="component" value="Unassembled WGS sequence"/>
</dbReference>
<dbReference type="AlphaFoldDB" id="A0AA87ZV11"/>
<evidence type="ECO:0000313" key="4">
    <source>
        <dbReference type="Proteomes" id="UP001187192"/>
    </source>
</evidence>
<dbReference type="EMBL" id="BTGU01000003">
    <property type="protein sequence ID" value="GMN32609.1"/>
    <property type="molecule type" value="Genomic_DNA"/>
</dbReference>
<dbReference type="EMBL" id="BTGU01000003">
    <property type="protein sequence ID" value="GMN32611.1"/>
    <property type="molecule type" value="Genomic_DNA"/>
</dbReference>
<reference evidence="3" key="1">
    <citation type="submission" date="2023-07" db="EMBL/GenBank/DDBJ databases">
        <title>draft genome sequence of fig (Ficus carica).</title>
        <authorList>
            <person name="Takahashi T."/>
            <person name="Nishimura K."/>
        </authorList>
    </citation>
    <scope>NUCLEOTIDE SEQUENCE</scope>
</reference>
<evidence type="ECO:0000256" key="1">
    <source>
        <dbReference type="SAM" id="MobiDB-lite"/>
    </source>
</evidence>
<keyword evidence="4" id="KW-1185">Reference proteome</keyword>
<feature type="region of interest" description="Disordered" evidence="1">
    <location>
        <begin position="31"/>
        <end position="51"/>
    </location>
</feature>
<evidence type="ECO:0000313" key="3">
    <source>
        <dbReference type="EMBL" id="GMN32611.1"/>
    </source>
</evidence>
<name>A0AA87ZV11_FICCA</name>
<protein>
    <submittedName>
        <fullName evidence="3">Uncharacterized protein</fullName>
    </submittedName>
</protein>
<sequence>MAPFPKMSLITRARQAIDLGVDKEEVKSMTAFEPSNCQKPQTTSSFEKAAK</sequence>
<organism evidence="3 4">
    <name type="scientific">Ficus carica</name>
    <name type="common">Common fig</name>
    <dbReference type="NCBI Taxonomy" id="3494"/>
    <lineage>
        <taxon>Eukaryota</taxon>
        <taxon>Viridiplantae</taxon>
        <taxon>Streptophyta</taxon>
        <taxon>Embryophyta</taxon>
        <taxon>Tracheophyta</taxon>
        <taxon>Spermatophyta</taxon>
        <taxon>Magnoliopsida</taxon>
        <taxon>eudicotyledons</taxon>
        <taxon>Gunneridae</taxon>
        <taxon>Pentapetalae</taxon>
        <taxon>rosids</taxon>
        <taxon>fabids</taxon>
        <taxon>Rosales</taxon>
        <taxon>Moraceae</taxon>
        <taxon>Ficeae</taxon>
        <taxon>Ficus</taxon>
    </lineage>
</organism>
<accession>A0AA87ZV11</accession>
<dbReference type="Gramene" id="FCD_00006713-RA">
    <property type="protein sequence ID" value="FCD_00006713-RA:cds"/>
    <property type="gene ID" value="FCD_00006713"/>
</dbReference>